<keyword evidence="1" id="KW-0472">Membrane</keyword>
<feature type="transmembrane region" description="Helical" evidence="1">
    <location>
        <begin position="393"/>
        <end position="412"/>
    </location>
</feature>
<keyword evidence="1" id="KW-1133">Transmembrane helix</keyword>
<proteinExistence type="predicted"/>
<dbReference type="InterPro" id="IPR007890">
    <property type="entry name" value="CHASE2"/>
</dbReference>
<dbReference type="SMART" id="SM00044">
    <property type="entry name" value="CYCc"/>
    <property type="match status" value="1"/>
</dbReference>
<dbReference type="eggNOG" id="COG2114">
    <property type="taxonomic scope" value="Bacteria"/>
</dbReference>
<dbReference type="EMBL" id="CP000544">
    <property type="protein sequence ID" value="ABM61096.1"/>
    <property type="molecule type" value="Genomic_DNA"/>
</dbReference>
<gene>
    <name evidence="3" type="ordered locus">Hhal_0302</name>
</gene>
<evidence type="ECO:0000313" key="4">
    <source>
        <dbReference type="Proteomes" id="UP000000647"/>
    </source>
</evidence>
<reference evidence="3 4" key="2">
    <citation type="journal article" date="2013" name="Stand. Genomic Sci.">
        <title>Complete genome sequence of Halorhodospira halophila SL1.</title>
        <authorList>
            <person name="Challacombe J.F."/>
            <person name="Majid S."/>
            <person name="Deole R."/>
            <person name="Brettin T.S."/>
            <person name="Bruce D."/>
            <person name="Delano S.F."/>
            <person name="Detter J.C."/>
            <person name="Gleasner C.D."/>
            <person name="Han C.S."/>
            <person name="Misra M."/>
            <person name="Reitenga K.G."/>
            <person name="Mikhailova N."/>
            <person name="Woyke T."/>
            <person name="Pitluck S."/>
            <person name="Nolan M."/>
            <person name="Land M.L."/>
            <person name="Saunders E."/>
            <person name="Tapia R."/>
            <person name="Lapidus A."/>
            <person name="Ivanova N."/>
            <person name="Hoff W.D."/>
        </authorList>
    </citation>
    <scope>NUCLEOTIDE SEQUENCE [LARGE SCALE GENOMIC DNA]</scope>
    <source>
        <strain evidence="4">DSM 244 / SL1</strain>
    </source>
</reference>
<dbReference type="STRING" id="349124.Hhal_0302"/>
<evidence type="ECO:0000259" key="2">
    <source>
        <dbReference type="PROSITE" id="PS50125"/>
    </source>
</evidence>
<dbReference type="GO" id="GO:0006171">
    <property type="term" value="P:cAMP biosynthetic process"/>
    <property type="evidence" value="ECO:0007669"/>
    <property type="project" value="TreeGrafter"/>
</dbReference>
<reference evidence="4" key="1">
    <citation type="submission" date="2006-12" db="EMBL/GenBank/DDBJ databases">
        <title>Complete sequence of Halorhodospira halophila SL1.</title>
        <authorList>
            <consortium name="US DOE Joint Genome Institute"/>
            <person name="Copeland A."/>
            <person name="Lucas S."/>
            <person name="Lapidus A."/>
            <person name="Barry K."/>
            <person name="Detter J.C."/>
            <person name="Glavina del Rio T."/>
            <person name="Hammon N."/>
            <person name="Israni S."/>
            <person name="Dalin E."/>
            <person name="Tice H."/>
            <person name="Pitluck S."/>
            <person name="Saunders E."/>
            <person name="Brettin T."/>
            <person name="Bruce D."/>
            <person name="Han C."/>
            <person name="Tapia R."/>
            <person name="Schmutz J."/>
            <person name="Larimer F."/>
            <person name="Land M."/>
            <person name="Hauser L."/>
            <person name="Kyrpides N."/>
            <person name="Mikhailova N."/>
            <person name="Hoff W."/>
            <person name="Richardson P."/>
        </authorList>
    </citation>
    <scope>NUCLEOTIDE SEQUENCE [LARGE SCALE GENOMIC DNA]</scope>
    <source>
        <strain evidence="4">DSM 244 / SL1</strain>
    </source>
</reference>
<dbReference type="HOGENOM" id="CLU_000445_85_1_6"/>
<dbReference type="Pfam" id="PF05226">
    <property type="entry name" value="CHASE2"/>
    <property type="match status" value="1"/>
</dbReference>
<keyword evidence="4" id="KW-1185">Reference proteome</keyword>
<accession>A1WTT4</accession>
<feature type="domain" description="Guanylate cyclase" evidence="2">
    <location>
        <begin position="482"/>
        <end position="614"/>
    </location>
</feature>
<dbReference type="SUPFAM" id="SSF55073">
    <property type="entry name" value="Nucleotide cyclase"/>
    <property type="match status" value="1"/>
</dbReference>
<dbReference type="Proteomes" id="UP000000647">
    <property type="component" value="Chromosome"/>
</dbReference>
<evidence type="ECO:0000256" key="1">
    <source>
        <dbReference type="SAM" id="Phobius"/>
    </source>
</evidence>
<keyword evidence="1" id="KW-0812">Transmembrane</keyword>
<dbReference type="GO" id="GO:0035556">
    <property type="term" value="P:intracellular signal transduction"/>
    <property type="evidence" value="ECO:0007669"/>
    <property type="project" value="InterPro"/>
</dbReference>
<dbReference type="InterPro" id="IPR050697">
    <property type="entry name" value="Adenylyl/Guanylyl_Cyclase_3/4"/>
</dbReference>
<sequence>MPTPLRNRLAPLAIGLLLLALVLGATRSDWPPLRDAVQTAEHFIYDQRLVWSQRTGIEQHDDAEIVIIDIDERSLGAVGRWPWPRATMADLLEQLWAAGTIVVAFDIVFAEPERNPAERVARGVDDPALRERLGELAPRFDGDRHLAEQLARGDAVLGFFLHRDETATHTGTLPEPARGAEELGTGTPVIHRFQAYTGNRPALQEAATGAGAFSVIPDADGVVRRAPLLLGHGDAVYPGLALETARVYQLLDDFRVETVALGAHTAVDAIELGAARLPTDARGQALIPYRGPRGSFPYISAVDLLRGETDPDALEGAIALIGTSAMGLYDLRPTPTDAAFPGVEIHANLLAGILADDLPRKPAWVDGANLVTTLTAGLVAAGLLPFLGPLATLAVTAGLLALLVGGNLWAWAQWDLALGAAGPLAAVLLIGAGNLTWGFLFEHRRRHQLRQRFGEYVPPELVERMAEAPTAYTQTGETREITVLFADIRGFTTLSERLDAVALRELLNRFFTPMTRVIFEHGGTIDKYVGDLIMAFWGAPMDDPEHRRHAVAAALAMQREAERLREELAREGLPAIEIGIGLNSGPAAVGDMGSAYRRAYTALGDAVNLASRVEGQTKAYGVGLLVTEHTRAGLETVYGFREIDRIQVKGRSQPVTLYEPVEATQSPAET</sequence>
<dbReference type="SMART" id="SM01080">
    <property type="entry name" value="CHASE2"/>
    <property type="match status" value="1"/>
</dbReference>
<evidence type="ECO:0000313" key="3">
    <source>
        <dbReference type="EMBL" id="ABM61096.1"/>
    </source>
</evidence>
<dbReference type="Pfam" id="PF00211">
    <property type="entry name" value="Guanylate_cyc"/>
    <property type="match status" value="1"/>
</dbReference>
<feature type="transmembrane region" description="Helical" evidence="1">
    <location>
        <begin position="418"/>
        <end position="441"/>
    </location>
</feature>
<dbReference type="InterPro" id="IPR001054">
    <property type="entry name" value="A/G_cyclase"/>
</dbReference>
<dbReference type="Gene3D" id="3.30.70.1230">
    <property type="entry name" value="Nucleotide cyclase"/>
    <property type="match status" value="1"/>
</dbReference>
<dbReference type="GO" id="GO:0004016">
    <property type="term" value="F:adenylate cyclase activity"/>
    <property type="evidence" value="ECO:0007669"/>
    <property type="project" value="UniProtKB-ARBA"/>
</dbReference>
<dbReference type="AlphaFoldDB" id="A1WTT4"/>
<dbReference type="InterPro" id="IPR029787">
    <property type="entry name" value="Nucleotide_cyclase"/>
</dbReference>
<dbReference type="RefSeq" id="WP_011813119.1">
    <property type="nucleotide sequence ID" value="NC_008789.1"/>
</dbReference>
<dbReference type="PANTHER" id="PTHR43081">
    <property type="entry name" value="ADENYLATE CYCLASE, TERMINAL-DIFFERENTIATION SPECIFIC-RELATED"/>
    <property type="match status" value="1"/>
</dbReference>
<dbReference type="KEGG" id="hha:Hhal_0302"/>
<dbReference type="CDD" id="cd07302">
    <property type="entry name" value="CHD"/>
    <property type="match status" value="1"/>
</dbReference>
<dbReference type="OrthoDB" id="9806704at2"/>
<organism evidence="3 4">
    <name type="scientific">Halorhodospira halophila (strain DSM 244 / SL1)</name>
    <name type="common">Ectothiorhodospira halophila (strain DSM 244 / SL1)</name>
    <dbReference type="NCBI Taxonomy" id="349124"/>
    <lineage>
        <taxon>Bacteria</taxon>
        <taxon>Pseudomonadati</taxon>
        <taxon>Pseudomonadota</taxon>
        <taxon>Gammaproteobacteria</taxon>
        <taxon>Chromatiales</taxon>
        <taxon>Ectothiorhodospiraceae</taxon>
        <taxon>Halorhodospira</taxon>
    </lineage>
</organism>
<dbReference type="PROSITE" id="PS50125">
    <property type="entry name" value="GUANYLATE_CYCLASE_2"/>
    <property type="match status" value="1"/>
</dbReference>
<name>A1WTT4_HALHL</name>
<dbReference type="PANTHER" id="PTHR43081:SF1">
    <property type="entry name" value="ADENYLATE CYCLASE, TERMINAL-DIFFERENTIATION SPECIFIC"/>
    <property type="match status" value="1"/>
</dbReference>
<dbReference type="eggNOG" id="COG4252">
    <property type="taxonomic scope" value="Bacteria"/>
</dbReference>
<protein>
    <submittedName>
        <fullName evidence="3">Putative Chase2 sensor protein</fullName>
    </submittedName>
</protein>